<keyword evidence="2 7" id="KW-0004">4Fe-4S</keyword>
<dbReference type="EMBL" id="WTVS01000013">
    <property type="protein sequence ID" value="NMF97366.1"/>
    <property type="molecule type" value="Genomic_DNA"/>
</dbReference>
<dbReference type="InterPro" id="IPR036369">
    <property type="entry name" value="HIPIP_sf"/>
</dbReference>
<gene>
    <name evidence="10" type="ORF">GPA27_08190</name>
</gene>
<reference evidence="10 11" key="1">
    <citation type="submission" date="2019-12" db="EMBL/GenBank/DDBJ databases">
        <title>Comparative genomics gives insights into the taxonomy of the Azoarcus-Aromatoleum group and reveals separate origins of nif in the plant-associated Azoarcus and non-plant-associated Aromatoleum sub-groups.</title>
        <authorList>
            <person name="Lafos M."/>
            <person name="Maluk M."/>
            <person name="Batista M."/>
            <person name="Junghare M."/>
            <person name="Carmona M."/>
            <person name="Faoro H."/>
            <person name="Cruz L.M."/>
            <person name="Battistoni F."/>
            <person name="De Souza E."/>
            <person name="Pedrosa F."/>
            <person name="Chen W.-M."/>
            <person name="Poole P.S."/>
            <person name="Dixon R.A."/>
            <person name="James E.K."/>
        </authorList>
    </citation>
    <scope>NUCLEOTIDE SEQUENCE [LARGE SCALE GENOMIC DNA]</scope>
    <source>
        <strain evidence="10 11">T</strain>
    </source>
</reference>
<dbReference type="SUPFAM" id="SSF57652">
    <property type="entry name" value="HIPIP (high potential iron protein)"/>
    <property type="match status" value="1"/>
</dbReference>
<evidence type="ECO:0000256" key="5">
    <source>
        <dbReference type="ARBA" id="ARBA00023004"/>
    </source>
</evidence>
<dbReference type="Gene3D" id="4.10.490.10">
    <property type="entry name" value="High potential iron-sulphur protein"/>
    <property type="match status" value="1"/>
</dbReference>
<dbReference type="Pfam" id="PF01355">
    <property type="entry name" value="HIPIP"/>
    <property type="match status" value="1"/>
</dbReference>
<keyword evidence="11" id="KW-1185">Reference proteome</keyword>
<keyword evidence="4 7" id="KW-0249">Electron transport</keyword>
<evidence type="ECO:0000313" key="10">
    <source>
        <dbReference type="EMBL" id="NMF97366.1"/>
    </source>
</evidence>
<keyword evidence="3 7" id="KW-0479">Metal-binding</keyword>
<comment type="caution">
    <text evidence="10">The sequence shown here is derived from an EMBL/GenBank/DDBJ whole genome shotgun (WGS) entry which is preliminary data.</text>
</comment>
<sequence length="87" mass="9322">MNQSRRNMLKMGGMTLALIPIVALAAKNDGIRTSMKYKDTPEGDKKCTDCNLFVPGASPTAPGGCKVFPNDTEISPNGYCIAWAKKA</sequence>
<keyword evidence="6 7" id="KW-0411">Iron-sulfur</keyword>
<dbReference type="RefSeq" id="WP_169139365.1">
    <property type="nucleotide sequence ID" value="NZ_WTVS01000013.1"/>
</dbReference>
<dbReference type="PROSITE" id="PS51373">
    <property type="entry name" value="HIPIP"/>
    <property type="match status" value="1"/>
</dbReference>
<name>A0ABX1NDL5_9RHOO</name>
<evidence type="ECO:0000256" key="3">
    <source>
        <dbReference type="ARBA" id="ARBA00022723"/>
    </source>
</evidence>
<accession>A0ABX1NDL5</accession>
<dbReference type="InterPro" id="IPR000170">
    <property type="entry name" value="High_potential_FeS_prot"/>
</dbReference>
<evidence type="ECO:0000256" key="2">
    <source>
        <dbReference type="ARBA" id="ARBA00022485"/>
    </source>
</evidence>
<evidence type="ECO:0000313" key="11">
    <source>
        <dbReference type="Proteomes" id="UP000634522"/>
    </source>
</evidence>
<feature type="chain" id="PRO_5045971678" description="High-potential iron-sulfur protein" evidence="8">
    <location>
        <begin position="26"/>
        <end position="87"/>
    </location>
</feature>
<keyword evidence="1 7" id="KW-0813">Transport</keyword>
<evidence type="ECO:0000256" key="7">
    <source>
        <dbReference type="RuleBase" id="RU000620"/>
    </source>
</evidence>
<feature type="domain" description="High potential iron-sulfur proteins family profile" evidence="9">
    <location>
        <begin position="19"/>
        <end position="87"/>
    </location>
</feature>
<evidence type="ECO:0000256" key="8">
    <source>
        <dbReference type="SAM" id="SignalP"/>
    </source>
</evidence>
<evidence type="ECO:0000256" key="1">
    <source>
        <dbReference type="ARBA" id="ARBA00022448"/>
    </source>
</evidence>
<keyword evidence="5 7" id="KW-0408">Iron</keyword>
<proteinExistence type="inferred from homology"/>
<comment type="function">
    <text evidence="7">Specific class of high-redox-potential 4Fe-4S ferredoxins. Functions in anaerobic electron transport in most purple and in some other photosynthetic bacteria and in at least one genus (Paracoccus) of halophilic, denitrifying bacteria.</text>
</comment>
<dbReference type="Proteomes" id="UP000634522">
    <property type="component" value="Unassembled WGS sequence"/>
</dbReference>
<comment type="subunit">
    <text evidence="7">Homodimer.</text>
</comment>
<protein>
    <recommendedName>
        <fullName evidence="7">High-potential iron-sulfur protein</fullName>
        <shortName evidence="7">HiPIP</shortName>
    </recommendedName>
</protein>
<comment type="similarity">
    <text evidence="7">Belongs to the high-potential iron-sulfur protein (HiPIP) family.</text>
</comment>
<organism evidence="10 11">
    <name type="scientific">Aromatoleum toluolicum</name>
    <dbReference type="NCBI Taxonomy" id="90060"/>
    <lineage>
        <taxon>Bacteria</taxon>
        <taxon>Pseudomonadati</taxon>
        <taxon>Pseudomonadota</taxon>
        <taxon>Betaproteobacteria</taxon>
        <taxon>Rhodocyclales</taxon>
        <taxon>Rhodocyclaceae</taxon>
        <taxon>Aromatoleum</taxon>
    </lineage>
</organism>
<keyword evidence="8" id="KW-0732">Signal</keyword>
<evidence type="ECO:0000256" key="4">
    <source>
        <dbReference type="ARBA" id="ARBA00022982"/>
    </source>
</evidence>
<evidence type="ECO:0000256" key="6">
    <source>
        <dbReference type="ARBA" id="ARBA00023014"/>
    </source>
</evidence>
<feature type="signal peptide" evidence="8">
    <location>
        <begin position="1"/>
        <end position="25"/>
    </location>
</feature>
<dbReference type="InterPro" id="IPR006311">
    <property type="entry name" value="TAT_signal"/>
</dbReference>
<evidence type="ECO:0000259" key="9">
    <source>
        <dbReference type="PROSITE" id="PS51373"/>
    </source>
</evidence>
<dbReference type="PROSITE" id="PS51318">
    <property type="entry name" value="TAT"/>
    <property type="match status" value="1"/>
</dbReference>